<reference evidence="1" key="1">
    <citation type="submission" date="2024-05" db="EMBL/GenBank/DDBJ databases">
        <title>Pontimicrobium maritimus sp. nov., isolated form sea water.</title>
        <authorList>
            <person name="Muhammad N."/>
            <person name="Vuong T.Q."/>
            <person name="Han H.L."/>
            <person name="Kim S.-G."/>
        </authorList>
    </citation>
    <scope>NUCLEOTIDE SEQUENCE</scope>
    <source>
        <strain evidence="1">SW4</strain>
    </source>
</reference>
<dbReference type="InterPro" id="IPR021352">
    <property type="entry name" value="DUF2971"/>
</dbReference>
<evidence type="ECO:0000313" key="1">
    <source>
        <dbReference type="EMBL" id="XBG62458.1"/>
    </source>
</evidence>
<organism evidence="1">
    <name type="scientific">Pontimicrobium sp. SW4</name>
    <dbReference type="NCBI Taxonomy" id="3153519"/>
    <lineage>
        <taxon>Bacteria</taxon>
        <taxon>Pseudomonadati</taxon>
        <taxon>Bacteroidota</taxon>
        <taxon>Flavobacteriia</taxon>
        <taxon>Flavobacteriales</taxon>
        <taxon>Flavobacteriaceae</taxon>
        <taxon>Pontimicrobium</taxon>
    </lineage>
</organism>
<dbReference type="EMBL" id="CP157199">
    <property type="protein sequence ID" value="XBG62458.1"/>
    <property type="molecule type" value="Genomic_DNA"/>
</dbReference>
<dbReference type="Pfam" id="PF11185">
    <property type="entry name" value="DUF2971"/>
    <property type="match status" value="1"/>
</dbReference>
<proteinExistence type="predicted"/>
<accession>A0AAU7BWL5</accession>
<dbReference type="AlphaFoldDB" id="A0AAU7BWL5"/>
<dbReference type="RefSeq" id="WP_347925692.1">
    <property type="nucleotide sequence ID" value="NZ_CP157199.1"/>
</dbReference>
<protein>
    <submittedName>
        <fullName evidence="1">DUF2971 domain-containing protein</fullName>
    </submittedName>
</protein>
<sequence>MDECKTYLKKAYRFLTFDGLFKTIETKSFRLTRVDKFNDPLDNSPLITPSDWIEYSREENKGFFSIAKEHIFKNVFKSNYICCFSKHYCENDSYLMWSHYADSHSQVCFEIDFSIHKYLGGPSEVSYPDCLVTERENFKTNKDINDSKLGLFLVTNKLNNWSYESEVRLIVDILHPNFDYQRFKISDNADYIFADFDLKLISKVIFGVESKLFNELKTRCLFEGNNLYPKYEKMYIDPIDLKLKSKTYKFK</sequence>
<gene>
    <name evidence="1" type="ORF">ABGB03_06015</name>
</gene>
<name>A0AAU7BWL5_9FLAO</name>